<dbReference type="InParanoid" id="B4CZB7"/>
<keyword evidence="3" id="KW-1185">Reference proteome</keyword>
<accession>B4CZB7</accession>
<dbReference type="Pfam" id="PF10082">
    <property type="entry name" value="BBP2_2"/>
    <property type="match status" value="1"/>
</dbReference>
<protein>
    <submittedName>
        <fullName evidence="2">Uncharacterized protein</fullName>
    </submittedName>
</protein>
<sequence precursor="true">MKARFVPPTLLLLLGICGSLLAQDGKTYTYHTQGSLAQSSKQSAQEVEDIGQIDEEGGSTTLRDKLRFNINFQTAYTTNALLQGNHGSGDVLFLPSLDVGFHTALSKHFNFDLDTKVDSVIYSRFQDRGIVGYSAQATLDYHIKQGLPRFYATLEPYRYESFDTGQLQTEAIGFTGGTDWGVPFNGGRTLGFVGYSFTEYLADPDIDTRMVHRAVVGLAHQIRTNLTLQLYYVYQFSDYTDFDRSDSKHTISGNLIYQFNDHWYGSFTTSFINNGSTQEHAAYQSFSTSLGLSLHF</sequence>
<evidence type="ECO:0000313" key="2">
    <source>
        <dbReference type="EMBL" id="EDY20808.1"/>
    </source>
</evidence>
<feature type="signal peptide" evidence="1">
    <location>
        <begin position="1"/>
        <end position="22"/>
    </location>
</feature>
<dbReference type="InterPro" id="IPR018759">
    <property type="entry name" value="BBP2_2"/>
</dbReference>
<dbReference type="Proteomes" id="UP000005824">
    <property type="component" value="Unassembled WGS sequence"/>
</dbReference>
<dbReference type="EMBL" id="ABVL01000004">
    <property type="protein sequence ID" value="EDY20808.1"/>
    <property type="molecule type" value="Genomic_DNA"/>
</dbReference>
<name>B4CZB7_9BACT</name>
<dbReference type="STRING" id="497964.CfE428DRAFT_2005"/>
<keyword evidence="1" id="KW-0732">Signal</keyword>
<feature type="chain" id="PRO_5002800263" evidence="1">
    <location>
        <begin position="23"/>
        <end position="296"/>
    </location>
</feature>
<reference evidence="2 3" key="1">
    <citation type="journal article" date="2011" name="J. Bacteriol.">
        <title>Genome sequence of Chthoniobacter flavus Ellin428, an aerobic heterotrophic soil bacterium.</title>
        <authorList>
            <person name="Kant R."/>
            <person name="van Passel M.W."/>
            <person name="Palva A."/>
            <person name="Lucas S."/>
            <person name="Lapidus A."/>
            <person name="Glavina Del Rio T."/>
            <person name="Dalin E."/>
            <person name="Tice H."/>
            <person name="Bruce D."/>
            <person name="Goodwin L."/>
            <person name="Pitluck S."/>
            <person name="Larimer F.W."/>
            <person name="Land M.L."/>
            <person name="Hauser L."/>
            <person name="Sangwan P."/>
            <person name="de Vos W.M."/>
            <person name="Janssen P.H."/>
            <person name="Smidt H."/>
        </authorList>
    </citation>
    <scope>NUCLEOTIDE SEQUENCE [LARGE SCALE GENOMIC DNA]</scope>
    <source>
        <strain evidence="2 3">Ellin428</strain>
    </source>
</reference>
<dbReference type="RefSeq" id="WP_006979330.1">
    <property type="nucleotide sequence ID" value="NZ_ABVL01000004.1"/>
</dbReference>
<organism evidence="2 3">
    <name type="scientific">Chthoniobacter flavus Ellin428</name>
    <dbReference type="NCBI Taxonomy" id="497964"/>
    <lineage>
        <taxon>Bacteria</taxon>
        <taxon>Pseudomonadati</taxon>
        <taxon>Verrucomicrobiota</taxon>
        <taxon>Spartobacteria</taxon>
        <taxon>Chthoniobacterales</taxon>
        <taxon>Chthoniobacteraceae</taxon>
        <taxon>Chthoniobacter</taxon>
    </lineage>
</organism>
<comment type="caution">
    <text evidence="2">The sequence shown here is derived from an EMBL/GenBank/DDBJ whole genome shotgun (WGS) entry which is preliminary data.</text>
</comment>
<evidence type="ECO:0000256" key="1">
    <source>
        <dbReference type="SAM" id="SignalP"/>
    </source>
</evidence>
<gene>
    <name evidence="2" type="ORF">CfE428DRAFT_2005</name>
</gene>
<dbReference type="AlphaFoldDB" id="B4CZB7"/>
<evidence type="ECO:0000313" key="3">
    <source>
        <dbReference type="Proteomes" id="UP000005824"/>
    </source>
</evidence>
<proteinExistence type="predicted"/>